<proteinExistence type="predicted"/>
<dbReference type="PANTHER" id="PTHR12277">
    <property type="entry name" value="ALPHA/BETA HYDROLASE DOMAIN-CONTAINING PROTEIN"/>
    <property type="match status" value="1"/>
</dbReference>
<evidence type="ECO:0000313" key="2">
    <source>
        <dbReference type="EMBL" id="MCH7399302.1"/>
    </source>
</evidence>
<dbReference type="Gene3D" id="3.40.50.1820">
    <property type="entry name" value="alpha/beta hydrolase"/>
    <property type="match status" value="1"/>
</dbReference>
<evidence type="ECO:0000313" key="3">
    <source>
        <dbReference type="Proteomes" id="UP001165488"/>
    </source>
</evidence>
<dbReference type="RefSeq" id="WP_241275801.1">
    <property type="nucleotide sequence ID" value="NZ_JAKZGS010000014.1"/>
</dbReference>
<comment type="caution">
    <text evidence="2">The sequence shown here is derived from an EMBL/GenBank/DDBJ whole genome shotgun (WGS) entry which is preliminary data.</text>
</comment>
<reference evidence="2" key="1">
    <citation type="submission" date="2022-03" db="EMBL/GenBank/DDBJ databases">
        <title>De novo assembled genomes of Belliella spp. (Cyclobacteriaceae) strains.</title>
        <authorList>
            <person name="Szabo A."/>
            <person name="Korponai K."/>
            <person name="Felfoldi T."/>
        </authorList>
    </citation>
    <scope>NUCLEOTIDE SEQUENCE</scope>
    <source>
        <strain evidence="2">DSM 107340</strain>
    </source>
</reference>
<sequence length="206" mass="23355">MAYPDAGNMSYFVYHSSILVGQGYTVVTFDYRGFGKSSDFSIERDMLYYKEFATDLIAVGDFIHQKFPNKKIGIWGMSMGSIIAVKAIEKLQDKISFLVVEGFVTNLSLITERIEKQKGVSIIQPEKDVDYIRSIESLNLPILIFSASKDEITPTEDVLKFRNSTRNRCEIISFEGERLSGFNSGEGEWGSFYINQINKFTSKISV</sequence>
<keyword evidence="3" id="KW-1185">Reference proteome</keyword>
<feature type="domain" description="Serine aminopeptidase S33" evidence="1">
    <location>
        <begin position="18"/>
        <end position="100"/>
    </location>
</feature>
<dbReference type="Proteomes" id="UP001165488">
    <property type="component" value="Unassembled WGS sequence"/>
</dbReference>
<dbReference type="EMBL" id="JAKZGS010000014">
    <property type="protein sequence ID" value="MCH7399302.1"/>
    <property type="molecule type" value="Genomic_DNA"/>
</dbReference>
<dbReference type="Pfam" id="PF12146">
    <property type="entry name" value="Hydrolase_4"/>
    <property type="match status" value="1"/>
</dbReference>
<dbReference type="InterPro" id="IPR022742">
    <property type="entry name" value="Hydrolase_4"/>
</dbReference>
<dbReference type="PANTHER" id="PTHR12277:SF81">
    <property type="entry name" value="PROTEIN ABHD13"/>
    <property type="match status" value="1"/>
</dbReference>
<protein>
    <submittedName>
        <fullName evidence="2">Lysophospholipase</fullName>
    </submittedName>
</protein>
<dbReference type="SUPFAM" id="SSF53474">
    <property type="entry name" value="alpha/beta-Hydrolases"/>
    <property type="match status" value="1"/>
</dbReference>
<organism evidence="2 3">
    <name type="scientific">Belliella calami</name>
    <dbReference type="NCBI Taxonomy" id="2923436"/>
    <lineage>
        <taxon>Bacteria</taxon>
        <taxon>Pseudomonadati</taxon>
        <taxon>Bacteroidota</taxon>
        <taxon>Cytophagia</taxon>
        <taxon>Cytophagales</taxon>
        <taxon>Cyclobacteriaceae</taxon>
        <taxon>Belliella</taxon>
    </lineage>
</organism>
<dbReference type="InterPro" id="IPR029058">
    <property type="entry name" value="AB_hydrolase_fold"/>
</dbReference>
<gene>
    <name evidence="2" type="ORF">MM236_14975</name>
</gene>
<evidence type="ECO:0000259" key="1">
    <source>
        <dbReference type="Pfam" id="PF12146"/>
    </source>
</evidence>
<name>A0ABS9URR2_9BACT</name>
<accession>A0ABS9URR2</accession>